<dbReference type="Proteomes" id="UP000190857">
    <property type="component" value="Unassembled WGS sequence"/>
</dbReference>
<organism evidence="10 11">
    <name type="scientific">Okibacterium fritillariae</name>
    <dbReference type="NCBI Taxonomy" id="123320"/>
    <lineage>
        <taxon>Bacteria</taxon>
        <taxon>Bacillati</taxon>
        <taxon>Actinomycetota</taxon>
        <taxon>Actinomycetes</taxon>
        <taxon>Micrococcales</taxon>
        <taxon>Microbacteriaceae</taxon>
        <taxon>Okibacterium</taxon>
    </lineage>
</organism>
<protein>
    <submittedName>
        <fullName evidence="10">Peptide/nickel transport system permease protein</fullName>
    </submittedName>
</protein>
<evidence type="ECO:0000256" key="7">
    <source>
        <dbReference type="RuleBase" id="RU363032"/>
    </source>
</evidence>
<proteinExistence type="inferred from homology"/>
<feature type="transmembrane region" description="Helical" evidence="7">
    <location>
        <begin position="285"/>
        <end position="305"/>
    </location>
</feature>
<dbReference type="OrthoDB" id="9812701at2"/>
<dbReference type="RefSeq" id="WP_079727300.1">
    <property type="nucleotide sequence ID" value="NZ_FUZP01000001.1"/>
</dbReference>
<feature type="transmembrane region" description="Helical" evidence="7">
    <location>
        <begin position="119"/>
        <end position="142"/>
    </location>
</feature>
<evidence type="ECO:0000313" key="11">
    <source>
        <dbReference type="Proteomes" id="UP000190857"/>
    </source>
</evidence>
<evidence type="ECO:0000259" key="9">
    <source>
        <dbReference type="PROSITE" id="PS50928"/>
    </source>
</evidence>
<feature type="transmembrane region" description="Helical" evidence="7">
    <location>
        <begin position="238"/>
        <end position="265"/>
    </location>
</feature>
<dbReference type="InterPro" id="IPR035906">
    <property type="entry name" value="MetI-like_sf"/>
</dbReference>
<dbReference type="Gene3D" id="1.10.3720.10">
    <property type="entry name" value="MetI-like"/>
    <property type="match status" value="1"/>
</dbReference>
<accession>A0A1T5J4R1</accession>
<name>A0A1T5J4R1_9MICO</name>
<reference evidence="10 11" key="1">
    <citation type="submission" date="2017-02" db="EMBL/GenBank/DDBJ databases">
        <authorList>
            <person name="Peterson S.W."/>
        </authorList>
    </citation>
    <scope>NUCLEOTIDE SEQUENCE [LARGE SCALE GENOMIC DNA]</scope>
    <source>
        <strain evidence="10 11">VKM Ac-2059</strain>
    </source>
</reference>
<dbReference type="Pfam" id="PF12911">
    <property type="entry name" value="OppC_N"/>
    <property type="match status" value="1"/>
</dbReference>
<comment type="subcellular location">
    <subcellularLocation>
        <location evidence="1 7">Cell membrane</location>
        <topology evidence="1 7">Multi-pass membrane protein</topology>
    </subcellularLocation>
</comment>
<dbReference type="PANTHER" id="PTHR43386">
    <property type="entry name" value="OLIGOPEPTIDE TRANSPORT SYSTEM PERMEASE PROTEIN APPC"/>
    <property type="match status" value="1"/>
</dbReference>
<evidence type="ECO:0000313" key="10">
    <source>
        <dbReference type="EMBL" id="SKC46400.1"/>
    </source>
</evidence>
<dbReference type="SUPFAM" id="SSF161098">
    <property type="entry name" value="MetI-like"/>
    <property type="match status" value="1"/>
</dbReference>
<dbReference type="CDD" id="cd06261">
    <property type="entry name" value="TM_PBP2"/>
    <property type="match status" value="1"/>
</dbReference>
<dbReference type="PROSITE" id="PS50928">
    <property type="entry name" value="ABC_TM1"/>
    <property type="match status" value="1"/>
</dbReference>
<evidence type="ECO:0000256" key="4">
    <source>
        <dbReference type="ARBA" id="ARBA00022692"/>
    </source>
</evidence>
<dbReference type="Pfam" id="PF00528">
    <property type="entry name" value="BPD_transp_1"/>
    <property type="match status" value="1"/>
</dbReference>
<sequence>MSTVPSDLAVEAGEKGGPSTGGAPTPARRVIRELRRSPAVVLSVSFLAFVVLLAVFAPWLSAITGWGPYTFDSSAIDSDLGGIPKGELGGISAQHWFGVEPQNGRDIFARIAYGAQVSLLIAASATVVTTTVGVVLGMLAGYHGGWVDQIISRVMDFLMAFPSLIFMIALLSALPAGNRPVLLVLVLSIFGWPYTARVIRGQTMSLRNREFVEAAQASGASGARIVFREILPNLRGTIIVIATLAVPGYIGTEAGLSFLGVGVIPPTPSWGQMIATSVGWYTVDPMFFVIPGMFLFLTVLSFTVFGDHLRKAIDAGDAA</sequence>
<gene>
    <name evidence="10" type="ORF">SAMN06309945_1222</name>
</gene>
<evidence type="ECO:0000256" key="6">
    <source>
        <dbReference type="ARBA" id="ARBA00023136"/>
    </source>
</evidence>
<evidence type="ECO:0000256" key="3">
    <source>
        <dbReference type="ARBA" id="ARBA00022475"/>
    </source>
</evidence>
<feature type="region of interest" description="Disordered" evidence="8">
    <location>
        <begin position="1"/>
        <end position="26"/>
    </location>
</feature>
<keyword evidence="6 7" id="KW-0472">Membrane</keyword>
<keyword evidence="4 7" id="KW-0812">Transmembrane</keyword>
<dbReference type="PANTHER" id="PTHR43386:SF1">
    <property type="entry name" value="D,D-DIPEPTIDE TRANSPORT SYSTEM PERMEASE PROTEIN DDPC-RELATED"/>
    <property type="match status" value="1"/>
</dbReference>
<dbReference type="GO" id="GO:0005886">
    <property type="term" value="C:plasma membrane"/>
    <property type="evidence" value="ECO:0007669"/>
    <property type="project" value="UniProtKB-SubCell"/>
</dbReference>
<feature type="transmembrane region" description="Helical" evidence="7">
    <location>
        <begin position="180"/>
        <end position="199"/>
    </location>
</feature>
<evidence type="ECO:0000256" key="1">
    <source>
        <dbReference type="ARBA" id="ARBA00004651"/>
    </source>
</evidence>
<keyword evidence="11" id="KW-1185">Reference proteome</keyword>
<evidence type="ECO:0000256" key="5">
    <source>
        <dbReference type="ARBA" id="ARBA00022989"/>
    </source>
</evidence>
<keyword evidence="2 7" id="KW-0813">Transport</keyword>
<dbReference type="AlphaFoldDB" id="A0A1T5J4R1"/>
<feature type="transmembrane region" description="Helical" evidence="7">
    <location>
        <begin position="39"/>
        <end position="60"/>
    </location>
</feature>
<dbReference type="InterPro" id="IPR000515">
    <property type="entry name" value="MetI-like"/>
</dbReference>
<keyword evidence="3" id="KW-1003">Cell membrane</keyword>
<feature type="transmembrane region" description="Helical" evidence="7">
    <location>
        <begin position="154"/>
        <end position="174"/>
    </location>
</feature>
<dbReference type="InterPro" id="IPR050366">
    <property type="entry name" value="BP-dependent_transpt_permease"/>
</dbReference>
<comment type="similarity">
    <text evidence="7">Belongs to the binding-protein-dependent transport system permease family.</text>
</comment>
<dbReference type="STRING" id="123320.SAMN06309945_1222"/>
<feature type="domain" description="ABC transmembrane type-1" evidence="9">
    <location>
        <begin position="115"/>
        <end position="306"/>
    </location>
</feature>
<dbReference type="InterPro" id="IPR025966">
    <property type="entry name" value="OppC_N"/>
</dbReference>
<dbReference type="GO" id="GO:0055085">
    <property type="term" value="P:transmembrane transport"/>
    <property type="evidence" value="ECO:0007669"/>
    <property type="project" value="InterPro"/>
</dbReference>
<evidence type="ECO:0000256" key="2">
    <source>
        <dbReference type="ARBA" id="ARBA00022448"/>
    </source>
</evidence>
<keyword evidence="5 7" id="KW-1133">Transmembrane helix</keyword>
<dbReference type="EMBL" id="FUZP01000001">
    <property type="protein sequence ID" value="SKC46400.1"/>
    <property type="molecule type" value="Genomic_DNA"/>
</dbReference>
<evidence type="ECO:0000256" key="8">
    <source>
        <dbReference type="SAM" id="MobiDB-lite"/>
    </source>
</evidence>